<keyword evidence="2" id="KW-1185">Reference proteome</keyword>
<name>A0AAD8FMS0_BIOPF</name>
<gene>
    <name evidence="1" type="ORF">Bpfe_001353</name>
</gene>
<organism evidence="1 2">
    <name type="scientific">Biomphalaria pfeifferi</name>
    <name type="common">Bloodfluke planorb</name>
    <name type="synonym">Freshwater snail</name>
    <dbReference type="NCBI Taxonomy" id="112525"/>
    <lineage>
        <taxon>Eukaryota</taxon>
        <taxon>Metazoa</taxon>
        <taxon>Spiralia</taxon>
        <taxon>Lophotrochozoa</taxon>
        <taxon>Mollusca</taxon>
        <taxon>Gastropoda</taxon>
        <taxon>Heterobranchia</taxon>
        <taxon>Euthyneura</taxon>
        <taxon>Panpulmonata</taxon>
        <taxon>Hygrophila</taxon>
        <taxon>Lymnaeoidea</taxon>
        <taxon>Planorbidae</taxon>
        <taxon>Biomphalaria</taxon>
    </lineage>
</organism>
<reference evidence="1" key="1">
    <citation type="journal article" date="2023" name="PLoS Negl. Trop. Dis.">
        <title>A genome sequence for Biomphalaria pfeifferi, the major vector snail for the human-infecting parasite Schistosoma mansoni.</title>
        <authorList>
            <person name="Bu L."/>
            <person name="Lu L."/>
            <person name="Laidemitt M.R."/>
            <person name="Zhang S.M."/>
            <person name="Mutuku M."/>
            <person name="Mkoji G."/>
            <person name="Steinauer M."/>
            <person name="Loker E.S."/>
        </authorList>
    </citation>
    <scope>NUCLEOTIDE SEQUENCE</scope>
    <source>
        <strain evidence="1">KasaAsao</strain>
    </source>
</reference>
<dbReference type="Proteomes" id="UP001233172">
    <property type="component" value="Unassembled WGS sequence"/>
</dbReference>
<dbReference type="AlphaFoldDB" id="A0AAD8FMS0"/>
<evidence type="ECO:0000313" key="2">
    <source>
        <dbReference type="Proteomes" id="UP001233172"/>
    </source>
</evidence>
<reference evidence="1" key="2">
    <citation type="submission" date="2023-04" db="EMBL/GenBank/DDBJ databases">
        <authorList>
            <person name="Bu L."/>
            <person name="Lu L."/>
            <person name="Laidemitt M.R."/>
            <person name="Zhang S.M."/>
            <person name="Mutuku M."/>
            <person name="Mkoji G."/>
            <person name="Steinauer M."/>
            <person name="Loker E.S."/>
        </authorList>
    </citation>
    <scope>NUCLEOTIDE SEQUENCE</scope>
    <source>
        <strain evidence="1">KasaAsao</strain>
        <tissue evidence="1">Whole Snail</tissue>
    </source>
</reference>
<protein>
    <submittedName>
        <fullName evidence="1">Activating signal cointegrator 1 complex subunit 2</fullName>
    </submittedName>
</protein>
<comment type="caution">
    <text evidence="1">The sequence shown here is derived from an EMBL/GenBank/DDBJ whole genome shotgun (WGS) entry which is preliminary data.</text>
</comment>
<evidence type="ECO:0000313" key="1">
    <source>
        <dbReference type="EMBL" id="KAK0069171.1"/>
    </source>
</evidence>
<proteinExistence type="predicted"/>
<sequence length="50" mass="5526">EIALHKTNSTQTPLSALTTGRDKKEFNVVPEPAITGQRERIGEHDVTLII</sequence>
<feature type="non-terminal residue" evidence="1">
    <location>
        <position position="1"/>
    </location>
</feature>
<dbReference type="EMBL" id="JASAOG010000003">
    <property type="protein sequence ID" value="KAK0069171.1"/>
    <property type="molecule type" value="Genomic_DNA"/>
</dbReference>
<accession>A0AAD8FMS0</accession>